<reference evidence="3 4" key="1">
    <citation type="submission" date="2020-08" db="EMBL/GenBank/DDBJ databases">
        <title>Sequencing the genomes of 1000 actinobacteria strains.</title>
        <authorList>
            <person name="Klenk H.-P."/>
        </authorList>
    </citation>
    <scope>NUCLEOTIDE SEQUENCE [LARGE SCALE GENOMIC DNA]</scope>
    <source>
        <strain evidence="3 4">DSM 27099</strain>
    </source>
</reference>
<dbReference type="AlphaFoldDB" id="A0A7W4V512"/>
<evidence type="ECO:0000259" key="2">
    <source>
        <dbReference type="Pfam" id="PF01551"/>
    </source>
</evidence>
<organism evidence="3 4">
    <name type="scientific">Microbacterium endophyticum</name>
    <dbReference type="NCBI Taxonomy" id="1526412"/>
    <lineage>
        <taxon>Bacteria</taxon>
        <taxon>Bacillati</taxon>
        <taxon>Actinomycetota</taxon>
        <taxon>Actinomycetes</taxon>
        <taxon>Micrococcales</taxon>
        <taxon>Microbacteriaceae</taxon>
        <taxon>Microbacterium</taxon>
    </lineage>
</organism>
<dbReference type="SUPFAM" id="SSF51261">
    <property type="entry name" value="Duplicated hybrid motif"/>
    <property type="match status" value="1"/>
</dbReference>
<evidence type="ECO:0000256" key="1">
    <source>
        <dbReference type="ARBA" id="ARBA00022729"/>
    </source>
</evidence>
<evidence type="ECO:0000313" key="4">
    <source>
        <dbReference type="Proteomes" id="UP000529310"/>
    </source>
</evidence>
<dbReference type="CDD" id="cd12797">
    <property type="entry name" value="M23_peptidase"/>
    <property type="match status" value="1"/>
</dbReference>
<dbReference type="PANTHER" id="PTHR21666">
    <property type="entry name" value="PEPTIDASE-RELATED"/>
    <property type="match status" value="1"/>
</dbReference>
<dbReference type="Pfam" id="PF01551">
    <property type="entry name" value="Peptidase_M23"/>
    <property type="match status" value="1"/>
</dbReference>
<dbReference type="EMBL" id="JACHWQ010000007">
    <property type="protein sequence ID" value="MBB2976654.1"/>
    <property type="molecule type" value="Genomic_DNA"/>
</dbReference>
<keyword evidence="3" id="KW-0378">Hydrolase</keyword>
<dbReference type="PANTHER" id="PTHR21666:SF289">
    <property type="entry name" value="L-ALA--D-GLU ENDOPEPTIDASE"/>
    <property type="match status" value="1"/>
</dbReference>
<dbReference type="InterPro" id="IPR011055">
    <property type="entry name" value="Dup_hybrid_motif"/>
</dbReference>
<keyword evidence="4" id="KW-1185">Reference proteome</keyword>
<dbReference type="Gene3D" id="2.70.70.10">
    <property type="entry name" value="Glucose Permease (Domain IIA)"/>
    <property type="match status" value="1"/>
</dbReference>
<sequence length="349" mass="35522">MQINSSVQVPTVVAVSVADEGLTSNTVTEADPEWLAVPLTPNVDRAESSSASVADDSEVDEFAAAAKLFSFTGELPIQVAAAAMATDARSDGDPQTSVRRGWGRFRGTAVKRATTTSLSISIVGVVGLLAVGMTTPAQALSAASASSSTTSLVAGGDVLGESGEIQAYVAPADVENAAISRSDYSTGSIAATAAELGITQPTDFYVNDPDAAIQWPFAVGVSISYGFGMRSGGFHEGADFVPGAGAHVQAIAAGTVRIATESGGAYGVTVVIDHEIDGQLVSTRYGHMQYGSLQVSVGDVVEAGQFIGQTGNTGHSFGAHTHVEVLMNGVTPIDPIAWLEANAGRDSLG</sequence>
<dbReference type="Proteomes" id="UP000529310">
    <property type="component" value="Unassembled WGS sequence"/>
</dbReference>
<comment type="caution">
    <text evidence="3">The sequence shown here is derived from an EMBL/GenBank/DDBJ whole genome shotgun (WGS) entry which is preliminary data.</text>
</comment>
<keyword evidence="1" id="KW-0732">Signal</keyword>
<dbReference type="GO" id="GO:0004222">
    <property type="term" value="F:metalloendopeptidase activity"/>
    <property type="evidence" value="ECO:0007669"/>
    <property type="project" value="TreeGrafter"/>
</dbReference>
<dbReference type="InterPro" id="IPR050570">
    <property type="entry name" value="Cell_wall_metabolism_enzyme"/>
</dbReference>
<evidence type="ECO:0000313" key="3">
    <source>
        <dbReference type="EMBL" id="MBB2976654.1"/>
    </source>
</evidence>
<proteinExistence type="predicted"/>
<dbReference type="InterPro" id="IPR016047">
    <property type="entry name" value="M23ase_b-sheet_dom"/>
</dbReference>
<gene>
    <name evidence="3" type="ORF">FHX49_002233</name>
</gene>
<dbReference type="RefSeq" id="WP_165141466.1">
    <property type="nucleotide sequence ID" value="NZ_CP049255.1"/>
</dbReference>
<protein>
    <submittedName>
        <fullName evidence="3">Murein DD-endopeptidase MepM/ murein hydrolase activator NlpD</fullName>
    </submittedName>
</protein>
<accession>A0A7W4V512</accession>
<name>A0A7W4V512_9MICO</name>
<feature type="domain" description="M23ase beta-sheet core" evidence="2">
    <location>
        <begin position="234"/>
        <end position="335"/>
    </location>
</feature>